<dbReference type="InterPro" id="IPR058625">
    <property type="entry name" value="MdtA-like_BSH"/>
</dbReference>
<evidence type="ECO:0000256" key="2">
    <source>
        <dbReference type="SAM" id="Coils"/>
    </source>
</evidence>
<dbReference type="PANTHER" id="PTHR30386:SF19">
    <property type="entry name" value="MULTIDRUG EXPORT PROTEIN EMRA-RELATED"/>
    <property type="match status" value="1"/>
</dbReference>
<evidence type="ECO:0000259" key="5">
    <source>
        <dbReference type="Pfam" id="PF25917"/>
    </source>
</evidence>
<dbReference type="RefSeq" id="WP_341372664.1">
    <property type="nucleotide sequence ID" value="NZ_JBBUTF010000003.1"/>
</dbReference>
<evidence type="ECO:0000313" key="7">
    <source>
        <dbReference type="Proteomes" id="UP001368500"/>
    </source>
</evidence>
<feature type="transmembrane region" description="Helical" evidence="4">
    <location>
        <begin position="49"/>
        <end position="70"/>
    </location>
</feature>
<evidence type="ECO:0000256" key="1">
    <source>
        <dbReference type="ARBA" id="ARBA00004196"/>
    </source>
</evidence>
<comment type="caution">
    <text evidence="6">The sequence shown here is derived from an EMBL/GenBank/DDBJ whole genome shotgun (WGS) entry which is preliminary data.</text>
</comment>
<dbReference type="Gene3D" id="2.40.50.100">
    <property type="match status" value="1"/>
</dbReference>
<keyword evidence="2" id="KW-0175">Coiled coil</keyword>
<dbReference type="PANTHER" id="PTHR30386">
    <property type="entry name" value="MEMBRANE FUSION SUBUNIT OF EMRAB-TOLC MULTIDRUG EFFLUX PUMP"/>
    <property type="match status" value="1"/>
</dbReference>
<sequence length="526" mass="53373">MSDTPQSSTAAANTAANAPATGPAPAGASATPAVPAVTANPAGGRRRTALAAVAAAVLLVGGGWGAWYALVGRHHEATDNAYVQGNLVQITPLVSGSVVAIQADDNDRVRAGMPLLKLDPADARLALSQAEAQLAQTVRQVRSLYANNGSLDAQVSLREAEAARADNQTASARADVARAQAEVARLQDDLARRQPLLASGAVGREEVAHVQAQLGTAREALQAAQSAAQAAQAGASAARQAINAAREQQGAGRTQTDGLQLADHPAVAKAAADVRQAWLALKRTELPAPIDGIVAKRAVQIGQRVQPGTPVMSVVALDQLWVDANFKESQLRSLRIGQPATLVADVYGKSVRYSGHIIGLGAGTGSAFALLPAQNATGNWIKVVQRVPVRIALDPVQLREHPLRLGLSMTVDVDVSDASGALLAEAPRSQPVASTTVFDPLLAEADGEVARVIAANAGRGATLARAAAPAGGLSGQARAEPDTGAVAGRHASGPGSHASVPGSHASVAGSHARVAPQAVAVALPGR</sequence>
<dbReference type="InterPro" id="IPR050739">
    <property type="entry name" value="MFP"/>
</dbReference>
<evidence type="ECO:0000256" key="3">
    <source>
        <dbReference type="SAM" id="MobiDB-lite"/>
    </source>
</evidence>
<feature type="domain" description="Multidrug resistance protein MdtA-like barrel-sandwich hybrid" evidence="5">
    <location>
        <begin position="87"/>
        <end position="315"/>
    </location>
</feature>
<proteinExistence type="predicted"/>
<keyword evidence="4" id="KW-0812">Transmembrane</keyword>
<gene>
    <name evidence="6" type="ORF">AACH11_02685</name>
</gene>
<protein>
    <submittedName>
        <fullName evidence="6">HlyD family efflux transporter periplasmic adaptor subunit</fullName>
    </submittedName>
</protein>
<dbReference type="EMBL" id="JBBUTF010000003">
    <property type="protein sequence ID" value="MEK8024875.1"/>
    <property type="molecule type" value="Genomic_DNA"/>
</dbReference>
<evidence type="ECO:0000256" key="4">
    <source>
        <dbReference type="SAM" id="Phobius"/>
    </source>
</evidence>
<reference evidence="6 7" key="1">
    <citation type="submission" date="2024-04" db="EMBL/GenBank/DDBJ databases">
        <title>Novel species of the genus Ideonella isolated from streams.</title>
        <authorList>
            <person name="Lu H."/>
        </authorList>
    </citation>
    <scope>NUCLEOTIDE SEQUENCE [LARGE SCALE GENOMIC DNA]</scope>
    <source>
        <strain evidence="6 7">BYS139W</strain>
    </source>
</reference>
<keyword evidence="7" id="KW-1185">Reference proteome</keyword>
<feature type="region of interest" description="Disordered" evidence="3">
    <location>
        <begin position="470"/>
        <end position="511"/>
    </location>
</feature>
<feature type="compositionally biased region" description="Low complexity" evidence="3">
    <location>
        <begin position="7"/>
        <end position="32"/>
    </location>
</feature>
<dbReference type="SUPFAM" id="SSF111369">
    <property type="entry name" value="HlyD-like secretion proteins"/>
    <property type="match status" value="2"/>
</dbReference>
<keyword evidence="4" id="KW-0472">Membrane</keyword>
<feature type="coiled-coil region" evidence="2">
    <location>
        <begin position="127"/>
        <end position="189"/>
    </location>
</feature>
<evidence type="ECO:0000313" key="6">
    <source>
        <dbReference type="EMBL" id="MEK8024875.1"/>
    </source>
</evidence>
<name>A0ABU9B7Y5_9BURK</name>
<comment type="subcellular location">
    <subcellularLocation>
        <location evidence="1">Cell envelope</location>
    </subcellularLocation>
</comment>
<dbReference type="Gene3D" id="2.40.30.170">
    <property type="match status" value="1"/>
</dbReference>
<dbReference type="Proteomes" id="UP001368500">
    <property type="component" value="Unassembled WGS sequence"/>
</dbReference>
<organism evidence="6 7">
    <name type="scientific">Pseudaquabacterium rugosum</name>
    <dbReference type="NCBI Taxonomy" id="2984194"/>
    <lineage>
        <taxon>Bacteria</taxon>
        <taxon>Pseudomonadati</taxon>
        <taxon>Pseudomonadota</taxon>
        <taxon>Betaproteobacteria</taxon>
        <taxon>Burkholderiales</taxon>
        <taxon>Sphaerotilaceae</taxon>
        <taxon>Pseudaquabacterium</taxon>
    </lineage>
</organism>
<keyword evidence="4" id="KW-1133">Transmembrane helix</keyword>
<dbReference type="Pfam" id="PF25917">
    <property type="entry name" value="BSH_RND"/>
    <property type="match status" value="1"/>
</dbReference>
<feature type="region of interest" description="Disordered" evidence="3">
    <location>
        <begin position="1"/>
        <end position="32"/>
    </location>
</feature>
<accession>A0ABU9B7Y5</accession>